<evidence type="ECO:0000313" key="2">
    <source>
        <dbReference type="EMBL" id="ETW94810.1"/>
    </source>
</evidence>
<accession>W4LAT9</accession>
<gene>
    <name evidence="2" type="ORF">ETSY1_33305</name>
</gene>
<keyword evidence="1" id="KW-0812">Transmembrane</keyword>
<proteinExistence type="predicted"/>
<reference evidence="2 3" key="1">
    <citation type="journal article" date="2014" name="Nature">
        <title>An environmental bacterial taxon with a large and distinct metabolic repertoire.</title>
        <authorList>
            <person name="Wilson M.C."/>
            <person name="Mori T."/>
            <person name="Ruckert C."/>
            <person name="Uria A.R."/>
            <person name="Helf M.J."/>
            <person name="Takada K."/>
            <person name="Gernert C."/>
            <person name="Steffens U.A."/>
            <person name="Heycke N."/>
            <person name="Schmitt S."/>
            <person name="Rinke C."/>
            <person name="Helfrich E.J."/>
            <person name="Brachmann A.O."/>
            <person name="Gurgui C."/>
            <person name="Wakimoto T."/>
            <person name="Kracht M."/>
            <person name="Crusemann M."/>
            <person name="Hentschel U."/>
            <person name="Abe I."/>
            <person name="Matsunaga S."/>
            <person name="Kalinowski J."/>
            <person name="Takeyama H."/>
            <person name="Piel J."/>
        </authorList>
    </citation>
    <scope>NUCLEOTIDE SEQUENCE [LARGE SCALE GENOMIC DNA]</scope>
    <source>
        <strain evidence="3">TSY1</strain>
    </source>
</reference>
<dbReference type="Proteomes" id="UP000019141">
    <property type="component" value="Unassembled WGS sequence"/>
</dbReference>
<dbReference type="EMBL" id="AZHW01001003">
    <property type="protein sequence ID" value="ETW94810.1"/>
    <property type="molecule type" value="Genomic_DNA"/>
</dbReference>
<feature type="transmembrane region" description="Helical" evidence="1">
    <location>
        <begin position="12"/>
        <end position="34"/>
    </location>
</feature>
<keyword evidence="3" id="KW-1185">Reference proteome</keyword>
<dbReference type="HOGENOM" id="CLU_2231669_0_0_7"/>
<name>W4LAT9_ENTF1</name>
<feature type="transmembrane region" description="Helical" evidence="1">
    <location>
        <begin position="54"/>
        <end position="74"/>
    </location>
</feature>
<keyword evidence="1" id="KW-1133">Transmembrane helix</keyword>
<comment type="caution">
    <text evidence="2">The sequence shown here is derived from an EMBL/GenBank/DDBJ whole genome shotgun (WGS) entry which is preliminary data.</text>
</comment>
<organism evidence="2 3">
    <name type="scientific">Entotheonella factor</name>
    <dbReference type="NCBI Taxonomy" id="1429438"/>
    <lineage>
        <taxon>Bacteria</taxon>
        <taxon>Pseudomonadati</taxon>
        <taxon>Nitrospinota/Tectimicrobiota group</taxon>
        <taxon>Candidatus Tectimicrobiota</taxon>
        <taxon>Candidatus Entotheonellia</taxon>
        <taxon>Candidatus Entotheonellales</taxon>
        <taxon>Candidatus Entotheonellaceae</taxon>
        <taxon>Candidatus Entotheonella</taxon>
    </lineage>
</organism>
<evidence type="ECO:0000256" key="1">
    <source>
        <dbReference type="SAM" id="Phobius"/>
    </source>
</evidence>
<evidence type="ECO:0000313" key="3">
    <source>
        <dbReference type="Proteomes" id="UP000019141"/>
    </source>
</evidence>
<dbReference type="AlphaFoldDB" id="W4LAT9"/>
<keyword evidence="1" id="KW-0472">Membrane</keyword>
<sequence length="105" mass="11784">MMTPQRFKDGKWISVLVVAVAVGAAGLTFLFKLYEFVAASATGILPGMVTATVLPYFCISAGFLLLAAWAWAGGHYKDIENPKRDMLRQEEAYERLERQDTLFYE</sequence>
<protein>
    <submittedName>
        <fullName evidence="2">Uncharacterized protein</fullName>
    </submittedName>
</protein>